<dbReference type="PANTHER" id="PTHR45856">
    <property type="entry name" value="ALPHA/BETA-HYDROLASES SUPERFAMILY PROTEIN"/>
    <property type="match status" value="1"/>
</dbReference>
<dbReference type="InterPro" id="IPR002921">
    <property type="entry name" value="Fungal_lipase-type"/>
</dbReference>
<proteinExistence type="predicted"/>
<name>A0ABQ6MF44_9STRA</name>
<sequence>MLGLLSGACAVIYTRHSRPPPPAELESASSAASELAALKELFGVRDAAPGPPLPPPRPPDDMPPFSYRAASLQFNASSLAYCDPPLLHPGLTFGGLTVTASLHSSALTDIHLLVGYYASGDVQLAFRGSKSAANFALDLQAQLAALQLTRKQVEVAGCSDCKVHSGFQEGVASVLPQVKAALAEAVSLAPESSSRTLLVAGHSLGGALSSLAAFTLASSSSLSAFSRVAVTTFGTPRVGNLAFASAYNEVLPDTIRVVNGGDTVPHTPLEALGYYHEGVEVWFPRPGASKSYATCSTEAESDERCSGSLVGSATLFTPWTELNALTNLDAEDHNYRWTFAPGSKVSDCPA</sequence>
<accession>A0ABQ6MF44</accession>
<protein>
    <recommendedName>
        <fullName evidence="1">Fungal lipase-type domain-containing protein</fullName>
    </recommendedName>
</protein>
<reference evidence="2 3" key="1">
    <citation type="journal article" date="2023" name="Commun. Biol.">
        <title>Genome analysis of Parmales, the sister group of diatoms, reveals the evolutionary specialization of diatoms from phago-mixotrophs to photoautotrophs.</title>
        <authorList>
            <person name="Ban H."/>
            <person name="Sato S."/>
            <person name="Yoshikawa S."/>
            <person name="Yamada K."/>
            <person name="Nakamura Y."/>
            <person name="Ichinomiya M."/>
            <person name="Sato N."/>
            <person name="Blanc-Mathieu R."/>
            <person name="Endo H."/>
            <person name="Kuwata A."/>
            <person name="Ogata H."/>
        </authorList>
    </citation>
    <scope>NUCLEOTIDE SEQUENCE [LARGE SCALE GENOMIC DNA]</scope>
</reference>
<feature type="domain" description="Fungal lipase-type" evidence="1">
    <location>
        <begin position="124"/>
        <end position="270"/>
    </location>
</feature>
<dbReference type="Gene3D" id="3.40.50.1820">
    <property type="entry name" value="alpha/beta hydrolase"/>
    <property type="match status" value="1"/>
</dbReference>
<evidence type="ECO:0000259" key="1">
    <source>
        <dbReference type="Pfam" id="PF01764"/>
    </source>
</evidence>
<evidence type="ECO:0000313" key="3">
    <source>
        <dbReference type="Proteomes" id="UP001165060"/>
    </source>
</evidence>
<dbReference type="EMBL" id="BRYB01004066">
    <property type="protein sequence ID" value="GMI25171.1"/>
    <property type="molecule type" value="Genomic_DNA"/>
</dbReference>
<dbReference type="PANTHER" id="PTHR45856:SF24">
    <property type="entry name" value="FUNGAL LIPASE-LIKE DOMAIN-CONTAINING PROTEIN"/>
    <property type="match status" value="1"/>
</dbReference>
<gene>
    <name evidence="2" type="ORF">TeGR_g6387</name>
</gene>
<dbReference type="InterPro" id="IPR051218">
    <property type="entry name" value="Sec_MonoDiacylglyc_Lipase"/>
</dbReference>
<organism evidence="2 3">
    <name type="scientific">Tetraparma gracilis</name>
    <dbReference type="NCBI Taxonomy" id="2962635"/>
    <lineage>
        <taxon>Eukaryota</taxon>
        <taxon>Sar</taxon>
        <taxon>Stramenopiles</taxon>
        <taxon>Ochrophyta</taxon>
        <taxon>Bolidophyceae</taxon>
        <taxon>Parmales</taxon>
        <taxon>Triparmaceae</taxon>
        <taxon>Tetraparma</taxon>
    </lineage>
</organism>
<keyword evidence="3" id="KW-1185">Reference proteome</keyword>
<dbReference type="CDD" id="cd00519">
    <property type="entry name" value="Lipase_3"/>
    <property type="match status" value="1"/>
</dbReference>
<dbReference type="Pfam" id="PF01764">
    <property type="entry name" value="Lipase_3"/>
    <property type="match status" value="1"/>
</dbReference>
<dbReference type="InterPro" id="IPR029058">
    <property type="entry name" value="AB_hydrolase_fold"/>
</dbReference>
<comment type="caution">
    <text evidence="2">The sequence shown here is derived from an EMBL/GenBank/DDBJ whole genome shotgun (WGS) entry which is preliminary data.</text>
</comment>
<dbReference type="Proteomes" id="UP001165060">
    <property type="component" value="Unassembled WGS sequence"/>
</dbReference>
<evidence type="ECO:0000313" key="2">
    <source>
        <dbReference type="EMBL" id="GMI25171.1"/>
    </source>
</evidence>
<dbReference type="SUPFAM" id="SSF53474">
    <property type="entry name" value="alpha/beta-Hydrolases"/>
    <property type="match status" value="1"/>
</dbReference>